<protein>
    <submittedName>
        <fullName evidence="2">Uncharacterized protein</fullName>
    </submittedName>
</protein>
<dbReference type="AlphaFoldDB" id="A0A1Y2GVL0"/>
<evidence type="ECO:0000313" key="3">
    <source>
        <dbReference type="Proteomes" id="UP000193648"/>
    </source>
</evidence>
<name>A0A1Y2GVL0_9FUNG</name>
<keyword evidence="3" id="KW-1185">Reference proteome</keyword>
<dbReference type="InParanoid" id="A0A1Y2GVL0"/>
<sequence>MIRNYFFYSLNNIKQVHQRKAPSDMSLPRRSGSSVAHFAADFMDLGSILETTDLTGSLKALLGIDANHFDIVKEPSVKVSGNTLLWCLKNYQIFDYIYNRTFIQVSILKFVDHDDDKYGKISKASGPINPCKAEDVLSNDEASYGSGIPSQSAVLGDECDKE</sequence>
<comment type="caution">
    <text evidence="2">The sequence shown here is derived from an EMBL/GenBank/DDBJ whole genome shotgun (WGS) entry which is preliminary data.</text>
</comment>
<evidence type="ECO:0000313" key="2">
    <source>
        <dbReference type="EMBL" id="ORZ20089.1"/>
    </source>
</evidence>
<dbReference type="Proteomes" id="UP000193648">
    <property type="component" value="Unassembled WGS sequence"/>
</dbReference>
<organism evidence="2 3">
    <name type="scientific">Lobosporangium transversale</name>
    <dbReference type="NCBI Taxonomy" id="64571"/>
    <lineage>
        <taxon>Eukaryota</taxon>
        <taxon>Fungi</taxon>
        <taxon>Fungi incertae sedis</taxon>
        <taxon>Mucoromycota</taxon>
        <taxon>Mortierellomycotina</taxon>
        <taxon>Mortierellomycetes</taxon>
        <taxon>Mortierellales</taxon>
        <taxon>Mortierellaceae</taxon>
        <taxon>Lobosporangium</taxon>
    </lineage>
</organism>
<dbReference type="EMBL" id="MCFF01000013">
    <property type="protein sequence ID" value="ORZ20089.1"/>
    <property type="molecule type" value="Genomic_DNA"/>
</dbReference>
<proteinExistence type="predicted"/>
<reference evidence="2 3" key="1">
    <citation type="submission" date="2016-07" db="EMBL/GenBank/DDBJ databases">
        <title>Pervasive Adenine N6-methylation of Active Genes in Fungi.</title>
        <authorList>
            <consortium name="DOE Joint Genome Institute"/>
            <person name="Mondo S.J."/>
            <person name="Dannebaum R.O."/>
            <person name="Kuo R.C."/>
            <person name="Labutti K."/>
            <person name="Haridas S."/>
            <person name="Kuo A."/>
            <person name="Salamov A."/>
            <person name="Ahrendt S.R."/>
            <person name="Lipzen A."/>
            <person name="Sullivan W."/>
            <person name="Andreopoulos W.B."/>
            <person name="Clum A."/>
            <person name="Lindquist E."/>
            <person name="Daum C."/>
            <person name="Ramamoorthy G.K."/>
            <person name="Gryganskyi A."/>
            <person name="Culley D."/>
            <person name="Magnuson J.K."/>
            <person name="James T.Y."/>
            <person name="O'Malley M.A."/>
            <person name="Stajich J.E."/>
            <person name="Spatafora J.W."/>
            <person name="Visel A."/>
            <person name="Grigoriev I.V."/>
        </authorList>
    </citation>
    <scope>NUCLEOTIDE SEQUENCE [LARGE SCALE GENOMIC DNA]</scope>
    <source>
        <strain evidence="2 3">NRRL 3116</strain>
    </source>
</reference>
<dbReference type="RefSeq" id="XP_021882629.1">
    <property type="nucleotide sequence ID" value="XM_022026484.1"/>
</dbReference>
<dbReference type="GeneID" id="33568327"/>
<accession>A0A1Y2GVL0</accession>
<gene>
    <name evidence="2" type="ORF">BCR41DRAFT_369757</name>
</gene>
<feature type="region of interest" description="Disordered" evidence="1">
    <location>
        <begin position="140"/>
        <end position="162"/>
    </location>
</feature>
<evidence type="ECO:0000256" key="1">
    <source>
        <dbReference type="SAM" id="MobiDB-lite"/>
    </source>
</evidence>